<dbReference type="OrthoDB" id="2102561at2759"/>
<keyword evidence="2" id="KW-0521">NADP</keyword>
<dbReference type="Gene3D" id="3.40.50.720">
    <property type="entry name" value="NAD(P)-binding Rossmann-like Domain"/>
    <property type="match status" value="1"/>
</dbReference>
<organism evidence="6 7">
    <name type="scientific">Dacryopinax primogenitus (strain DJM 731)</name>
    <name type="common">Brown rot fungus</name>
    <dbReference type="NCBI Taxonomy" id="1858805"/>
    <lineage>
        <taxon>Eukaryota</taxon>
        <taxon>Fungi</taxon>
        <taxon>Dikarya</taxon>
        <taxon>Basidiomycota</taxon>
        <taxon>Agaricomycotina</taxon>
        <taxon>Dacrymycetes</taxon>
        <taxon>Dacrymycetales</taxon>
        <taxon>Dacrymycetaceae</taxon>
        <taxon>Dacryopinax</taxon>
    </lineage>
</organism>
<dbReference type="PANTHER" id="PTHR44169:SF6">
    <property type="entry name" value="NADPH-DEPENDENT 1-ACYLDIHYDROXYACETONE PHOSPHATE REDUCTASE"/>
    <property type="match status" value="1"/>
</dbReference>
<dbReference type="PRINTS" id="PR00081">
    <property type="entry name" value="GDHRDH"/>
</dbReference>
<dbReference type="HOGENOM" id="CLU_010194_2_9_1"/>
<gene>
    <name evidence="6" type="ORF">DACRYDRAFT_118616</name>
</gene>
<evidence type="ECO:0000313" key="7">
    <source>
        <dbReference type="Proteomes" id="UP000030653"/>
    </source>
</evidence>
<dbReference type="InterPro" id="IPR002347">
    <property type="entry name" value="SDR_fam"/>
</dbReference>
<feature type="domain" description="Ketoreductase" evidence="5">
    <location>
        <begin position="6"/>
        <end position="181"/>
    </location>
</feature>
<accession>M5G3G9</accession>
<reference evidence="6 7" key="1">
    <citation type="journal article" date="2012" name="Science">
        <title>The Paleozoic origin of enzymatic lignin decomposition reconstructed from 31 fungal genomes.</title>
        <authorList>
            <person name="Floudas D."/>
            <person name="Binder M."/>
            <person name="Riley R."/>
            <person name="Barry K."/>
            <person name="Blanchette R.A."/>
            <person name="Henrissat B."/>
            <person name="Martinez A.T."/>
            <person name="Otillar R."/>
            <person name="Spatafora J.W."/>
            <person name="Yadav J.S."/>
            <person name="Aerts A."/>
            <person name="Benoit I."/>
            <person name="Boyd A."/>
            <person name="Carlson A."/>
            <person name="Copeland A."/>
            <person name="Coutinho P.M."/>
            <person name="de Vries R.P."/>
            <person name="Ferreira P."/>
            <person name="Findley K."/>
            <person name="Foster B."/>
            <person name="Gaskell J."/>
            <person name="Glotzer D."/>
            <person name="Gorecki P."/>
            <person name="Heitman J."/>
            <person name="Hesse C."/>
            <person name="Hori C."/>
            <person name="Igarashi K."/>
            <person name="Jurgens J.A."/>
            <person name="Kallen N."/>
            <person name="Kersten P."/>
            <person name="Kohler A."/>
            <person name="Kuees U."/>
            <person name="Kumar T.K.A."/>
            <person name="Kuo A."/>
            <person name="LaButti K."/>
            <person name="Larrondo L.F."/>
            <person name="Lindquist E."/>
            <person name="Ling A."/>
            <person name="Lombard V."/>
            <person name="Lucas S."/>
            <person name="Lundell T."/>
            <person name="Martin R."/>
            <person name="McLaughlin D.J."/>
            <person name="Morgenstern I."/>
            <person name="Morin E."/>
            <person name="Murat C."/>
            <person name="Nagy L.G."/>
            <person name="Nolan M."/>
            <person name="Ohm R.A."/>
            <person name="Patyshakuliyeva A."/>
            <person name="Rokas A."/>
            <person name="Ruiz-Duenas F.J."/>
            <person name="Sabat G."/>
            <person name="Salamov A."/>
            <person name="Samejima M."/>
            <person name="Schmutz J."/>
            <person name="Slot J.C."/>
            <person name="St John F."/>
            <person name="Stenlid J."/>
            <person name="Sun H."/>
            <person name="Sun S."/>
            <person name="Syed K."/>
            <person name="Tsang A."/>
            <person name="Wiebenga A."/>
            <person name="Young D."/>
            <person name="Pisabarro A."/>
            <person name="Eastwood D.C."/>
            <person name="Martin F."/>
            <person name="Cullen D."/>
            <person name="Grigoriev I.V."/>
            <person name="Hibbett D.S."/>
        </authorList>
    </citation>
    <scope>NUCLEOTIDE SEQUENCE [LARGE SCALE GENOMIC DNA]</scope>
    <source>
        <strain evidence="6 7">DJM-731 SS1</strain>
    </source>
</reference>
<comment type="similarity">
    <text evidence="1 4">Belongs to the short-chain dehydrogenases/reductases (SDR) family.</text>
</comment>
<keyword evidence="7" id="KW-1185">Reference proteome</keyword>
<dbReference type="PANTHER" id="PTHR44169">
    <property type="entry name" value="NADPH-DEPENDENT 1-ACYLDIHYDROXYACETONE PHOSPHATE REDUCTASE"/>
    <property type="match status" value="1"/>
</dbReference>
<proteinExistence type="inferred from homology"/>
<dbReference type="AlphaFoldDB" id="M5G3G9"/>
<dbReference type="STRING" id="1858805.M5G3G9"/>
<dbReference type="Pfam" id="PF00106">
    <property type="entry name" value="adh_short"/>
    <property type="match status" value="1"/>
</dbReference>
<dbReference type="CDD" id="cd05374">
    <property type="entry name" value="17beta-HSD-like_SDR_c"/>
    <property type="match status" value="1"/>
</dbReference>
<dbReference type="InterPro" id="IPR057326">
    <property type="entry name" value="KR_dom"/>
</dbReference>
<evidence type="ECO:0000256" key="4">
    <source>
        <dbReference type="RuleBase" id="RU000363"/>
    </source>
</evidence>
<evidence type="ECO:0000313" key="6">
    <source>
        <dbReference type="EMBL" id="EJT98307.1"/>
    </source>
</evidence>
<name>M5G3G9_DACPD</name>
<dbReference type="OMA" id="LGAWKMR"/>
<sequence length="274" mass="30912">MEVNKPVVLITGCSEGGIGYALCEEFAPHAEVVYATARRLEAMTTFKHDNIRTLEMDVCIPKSIEAAVREVIEKCGRLDIVVSNAGVGAFGPILDVSVDWARAAFDTNYFGSHRLAQAVLPHMFQRKSGKFILVGSIGGLVPVPWNGTYAASKAALHTLADVLRHECTPFNVQVMTLLPGFVKSHIIDNMHGFNVSPTSVYQPWNEALQKRFSASQTNPSCMPTKQFAKIVVKELLRKELKWFFYSGGYSTWMWFMTLWPRKWALQYFWRRNSK</sequence>
<dbReference type="SUPFAM" id="SSF51735">
    <property type="entry name" value="NAD(P)-binding Rossmann-fold domains"/>
    <property type="match status" value="1"/>
</dbReference>
<evidence type="ECO:0000256" key="1">
    <source>
        <dbReference type="ARBA" id="ARBA00006484"/>
    </source>
</evidence>
<dbReference type="RefSeq" id="XP_040625205.1">
    <property type="nucleotide sequence ID" value="XM_040770621.1"/>
</dbReference>
<dbReference type="GO" id="GO:0005783">
    <property type="term" value="C:endoplasmic reticulum"/>
    <property type="evidence" value="ECO:0007669"/>
    <property type="project" value="TreeGrafter"/>
</dbReference>
<dbReference type="EMBL" id="JH795873">
    <property type="protein sequence ID" value="EJT98307.1"/>
    <property type="molecule type" value="Genomic_DNA"/>
</dbReference>
<evidence type="ECO:0000259" key="5">
    <source>
        <dbReference type="SMART" id="SM00822"/>
    </source>
</evidence>
<evidence type="ECO:0000256" key="3">
    <source>
        <dbReference type="ARBA" id="ARBA00023002"/>
    </source>
</evidence>
<protein>
    <submittedName>
        <fullName evidence="6">NADP-binding protein</fullName>
    </submittedName>
</protein>
<dbReference type="SMART" id="SM00822">
    <property type="entry name" value="PKS_KR"/>
    <property type="match status" value="1"/>
</dbReference>
<dbReference type="PROSITE" id="PS00061">
    <property type="entry name" value="ADH_SHORT"/>
    <property type="match status" value="1"/>
</dbReference>
<keyword evidence="3" id="KW-0560">Oxidoreductase</keyword>
<dbReference type="PRINTS" id="PR00080">
    <property type="entry name" value="SDRFAMILY"/>
</dbReference>
<evidence type="ECO:0000256" key="2">
    <source>
        <dbReference type="ARBA" id="ARBA00022857"/>
    </source>
</evidence>
<dbReference type="GO" id="GO:0016491">
    <property type="term" value="F:oxidoreductase activity"/>
    <property type="evidence" value="ECO:0007669"/>
    <property type="project" value="UniProtKB-KW"/>
</dbReference>
<dbReference type="InterPro" id="IPR036291">
    <property type="entry name" value="NAD(P)-bd_dom_sf"/>
</dbReference>
<dbReference type="GeneID" id="63685683"/>
<dbReference type="InterPro" id="IPR020904">
    <property type="entry name" value="Sc_DH/Rdtase_CS"/>
</dbReference>
<dbReference type="Proteomes" id="UP000030653">
    <property type="component" value="Unassembled WGS sequence"/>
</dbReference>